<feature type="non-terminal residue" evidence="1">
    <location>
        <position position="1"/>
    </location>
</feature>
<reference evidence="1 2" key="1">
    <citation type="submission" date="2024-05" db="EMBL/GenBank/DDBJ databases">
        <authorList>
            <person name="Wallberg A."/>
        </authorList>
    </citation>
    <scope>NUCLEOTIDE SEQUENCE [LARGE SCALE GENOMIC DNA]</scope>
</reference>
<dbReference type="EMBL" id="CAXKWB010006203">
    <property type="protein sequence ID" value="CAL4082035.1"/>
    <property type="molecule type" value="Genomic_DNA"/>
</dbReference>
<comment type="caution">
    <text evidence="1">The sequence shown here is derived from an EMBL/GenBank/DDBJ whole genome shotgun (WGS) entry which is preliminary data.</text>
</comment>
<evidence type="ECO:0000313" key="2">
    <source>
        <dbReference type="Proteomes" id="UP001497623"/>
    </source>
</evidence>
<feature type="non-terminal residue" evidence="1">
    <location>
        <position position="257"/>
    </location>
</feature>
<dbReference type="Proteomes" id="UP001497623">
    <property type="component" value="Unassembled WGS sequence"/>
</dbReference>
<evidence type="ECO:0000313" key="1">
    <source>
        <dbReference type="EMBL" id="CAL4082035.1"/>
    </source>
</evidence>
<gene>
    <name evidence="1" type="ORF">MNOR_LOCUS11684</name>
</gene>
<keyword evidence="2" id="KW-1185">Reference proteome</keyword>
<dbReference type="AlphaFoldDB" id="A0AAV2QGH8"/>
<protein>
    <submittedName>
        <fullName evidence="1">Uncharacterized protein</fullName>
    </submittedName>
</protein>
<name>A0AAV2QGH8_MEGNR</name>
<organism evidence="1 2">
    <name type="scientific">Meganyctiphanes norvegica</name>
    <name type="common">Northern krill</name>
    <name type="synonym">Thysanopoda norvegica</name>
    <dbReference type="NCBI Taxonomy" id="48144"/>
    <lineage>
        <taxon>Eukaryota</taxon>
        <taxon>Metazoa</taxon>
        <taxon>Ecdysozoa</taxon>
        <taxon>Arthropoda</taxon>
        <taxon>Crustacea</taxon>
        <taxon>Multicrustacea</taxon>
        <taxon>Malacostraca</taxon>
        <taxon>Eumalacostraca</taxon>
        <taxon>Eucarida</taxon>
        <taxon>Euphausiacea</taxon>
        <taxon>Euphausiidae</taxon>
        <taxon>Meganyctiphanes</taxon>
    </lineage>
</organism>
<accession>A0AAV2QGH8</accession>
<proteinExistence type="predicted"/>
<sequence length="257" mass="27930">NNMSSTAFEKFWSFSKCCLGQGMTGMEKKLHNEWNDKIKDFIRENFYLENEAKDLKGPLAPFSFKPSIPHPEASNLMAKPTSIDVPSVSSLPEGVSCLYDPISEVTSLDVSIPPPELPPTVGPPPTFLPIRILHSSVPRPTVPSLAVPLPNQIVPKPFVRVPSVSILPPDVPDLSVPPPGVPYFSGPPSNPKFLNPRSSTPIARVPPLGLPSTSQNSKTAGVVFPTSKSSEIISHHHAEGDQLDFVKRKVCLEHIPN</sequence>